<dbReference type="PANTHER" id="PTHR33608">
    <property type="entry name" value="BLL2464 PROTEIN"/>
    <property type="match status" value="1"/>
</dbReference>
<proteinExistence type="predicted"/>
<reference evidence="3" key="1">
    <citation type="submission" date="2018-09" db="EMBL/GenBank/DDBJ databases">
        <authorList>
            <person name="Livingstone P.G."/>
            <person name="Whitworth D.E."/>
        </authorList>
    </citation>
    <scope>NUCLEOTIDE SEQUENCE [LARGE SCALE GENOMIC DNA]</scope>
    <source>
        <strain evidence="3">CA054A</strain>
    </source>
</reference>
<feature type="domain" description="DUF58" evidence="1">
    <location>
        <begin position="46"/>
        <end position="107"/>
    </location>
</feature>
<accession>A0A3A8J0R1</accession>
<dbReference type="InterPro" id="IPR002881">
    <property type="entry name" value="DUF58"/>
</dbReference>
<comment type="caution">
    <text evidence="2">The sequence shown here is derived from an EMBL/GenBank/DDBJ whole genome shotgun (WGS) entry which is preliminary data.</text>
</comment>
<sequence length="114" mass="12420">MSTRLDEAEVARLVPGLTLALPRVPQRGRVGEVRATSAGSAMELHDFRMYQPGDDLRQLDWNAVARTGDLVLRVRQDEVSPRVEVVLDGSRSMGLSPRKAAGAREVALLTVEVG</sequence>
<dbReference type="Proteomes" id="UP000268094">
    <property type="component" value="Unassembled WGS sequence"/>
</dbReference>
<feature type="non-terminal residue" evidence="2">
    <location>
        <position position="114"/>
    </location>
</feature>
<organism evidence="2 3">
    <name type="scientific">Corallococcus terminator</name>
    <dbReference type="NCBI Taxonomy" id="2316733"/>
    <lineage>
        <taxon>Bacteria</taxon>
        <taxon>Pseudomonadati</taxon>
        <taxon>Myxococcota</taxon>
        <taxon>Myxococcia</taxon>
        <taxon>Myxococcales</taxon>
        <taxon>Cystobacterineae</taxon>
        <taxon>Myxococcaceae</taxon>
        <taxon>Corallococcus</taxon>
    </lineage>
</organism>
<evidence type="ECO:0000313" key="2">
    <source>
        <dbReference type="EMBL" id="RKG88558.1"/>
    </source>
</evidence>
<dbReference type="AlphaFoldDB" id="A0A3A8J0R1"/>
<gene>
    <name evidence="2" type="ORF">D7V88_14145</name>
</gene>
<dbReference type="EMBL" id="RAVZ01000080">
    <property type="protein sequence ID" value="RKG88558.1"/>
    <property type="molecule type" value="Genomic_DNA"/>
</dbReference>
<name>A0A3A8J0R1_9BACT</name>
<evidence type="ECO:0000259" key="1">
    <source>
        <dbReference type="Pfam" id="PF01882"/>
    </source>
</evidence>
<keyword evidence="3" id="KW-1185">Reference proteome</keyword>
<dbReference type="RefSeq" id="WP_147448728.1">
    <property type="nucleotide sequence ID" value="NZ_RAVZ01000080.1"/>
</dbReference>
<dbReference type="PANTHER" id="PTHR33608:SF6">
    <property type="entry name" value="BLL2464 PROTEIN"/>
    <property type="match status" value="1"/>
</dbReference>
<dbReference type="Pfam" id="PF01882">
    <property type="entry name" value="DUF58"/>
    <property type="match status" value="1"/>
</dbReference>
<evidence type="ECO:0000313" key="3">
    <source>
        <dbReference type="Proteomes" id="UP000268094"/>
    </source>
</evidence>
<dbReference type="OrthoDB" id="9776116at2"/>
<protein>
    <submittedName>
        <fullName evidence="2">DUF58 domain-containing protein</fullName>
    </submittedName>
</protein>